<dbReference type="PIRSF" id="PIRSF038931">
    <property type="entry name" value="GerQ"/>
    <property type="match status" value="1"/>
</dbReference>
<gene>
    <name evidence="2" type="primary">gerQ</name>
    <name evidence="2" type="ORF">AB1471_03710</name>
</gene>
<protein>
    <submittedName>
        <fullName evidence="2">Spore coat protein GerQ</fullName>
    </submittedName>
</protein>
<dbReference type="InterPro" id="IPR014099">
    <property type="entry name" value="Spore_coat_GerQ"/>
</dbReference>
<dbReference type="Pfam" id="PF09671">
    <property type="entry name" value="Spore_GerQ"/>
    <property type="match status" value="1"/>
</dbReference>
<evidence type="ECO:0000313" key="2">
    <source>
        <dbReference type="EMBL" id="MEW9500907.1"/>
    </source>
</evidence>
<feature type="compositionally biased region" description="Polar residues" evidence="1">
    <location>
        <begin position="1"/>
        <end position="40"/>
    </location>
</feature>
<keyword evidence="2" id="KW-0167">Capsid protein</keyword>
<reference evidence="2 3" key="1">
    <citation type="journal article" date="1979" name="Int. J. Syst. Evol. Microbiol.">
        <title>Bacillus globisporus subsp. marinus subsp. nov.</title>
        <authorList>
            <person name="Liu H."/>
        </authorList>
    </citation>
    <scope>NUCLEOTIDE SEQUENCE [LARGE SCALE GENOMIC DNA]</scope>
    <source>
        <strain evidence="2 3">DSM 1297</strain>
    </source>
</reference>
<feature type="region of interest" description="Disordered" evidence="1">
    <location>
        <begin position="1"/>
        <end position="44"/>
    </location>
</feature>
<evidence type="ECO:0000256" key="1">
    <source>
        <dbReference type="SAM" id="MobiDB-lite"/>
    </source>
</evidence>
<sequence>MTNPSSMNNANQQPTGQPSAQSNAQSTGQPNTQSTGQPNARYSYPYYQPSQASYPYYSYPTQGTQAPTGQQVGGQSMLPTEESYIENILRLNRGKTATVYMTFENNREWNAKIFKGVVEAAGRDHIVLSDMKTGIRYVLPMIYLDYITFEGEIQYSYPFNGMASYPSR</sequence>
<organism evidence="2 3">
    <name type="scientific">Jeotgalibacillus marinus</name>
    <dbReference type="NCBI Taxonomy" id="86667"/>
    <lineage>
        <taxon>Bacteria</taxon>
        <taxon>Bacillati</taxon>
        <taxon>Bacillota</taxon>
        <taxon>Bacilli</taxon>
        <taxon>Bacillales</taxon>
        <taxon>Caryophanaceae</taxon>
        <taxon>Jeotgalibacillus</taxon>
    </lineage>
</organism>
<comment type="caution">
    <text evidence="2">The sequence shown here is derived from an EMBL/GenBank/DDBJ whole genome shotgun (WGS) entry which is preliminary data.</text>
</comment>
<dbReference type="RefSeq" id="WP_367778254.1">
    <property type="nucleotide sequence ID" value="NZ_JBFMIA010000002.1"/>
</dbReference>
<dbReference type="EMBL" id="JBFMIA010000002">
    <property type="protein sequence ID" value="MEW9500907.1"/>
    <property type="molecule type" value="Genomic_DNA"/>
</dbReference>
<evidence type="ECO:0000313" key="3">
    <source>
        <dbReference type="Proteomes" id="UP001556040"/>
    </source>
</evidence>
<name>A0ABV3Q0P5_9BACL</name>
<keyword evidence="2" id="KW-0946">Virion</keyword>
<proteinExistence type="predicted"/>
<keyword evidence="3" id="KW-1185">Reference proteome</keyword>
<dbReference type="Proteomes" id="UP001556040">
    <property type="component" value="Unassembled WGS sequence"/>
</dbReference>
<dbReference type="NCBIfam" id="TIGR02728">
    <property type="entry name" value="spore_gerQ"/>
    <property type="match status" value="1"/>
</dbReference>
<accession>A0ABV3Q0P5</accession>